<sequence>MINKKVDKKTQTVLFVFFCLMFVFYFLITFFEKIYERSGLKTNKKMEMC</sequence>
<accession>A0ABC9P6S9</accession>
<evidence type="ECO:0000313" key="2">
    <source>
        <dbReference type="EMBL" id="EFU90509.1"/>
    </source>
</evidence>
<proteinExistence type="predicted"/>
<dbReference type="AlphaFoldDB" id="A0ABC9P6S9"/>
<feature type="transmembrane region" description="Helical" evidence="1">
    <location>
        <begin position="12"/>
        <end position="31"/>
    </location>
</feature>
<name>A0ABC9P6S9_ENTFL</name>
<keyword evidence="1" id="KW-0472">Membrane</keyword>
<dbReference type="EMBL" id="AEBE01000048">
    <property type="protein sequence ID" value="EFU90509.1"/>
    <property type="molecule type" value="Genomic_DNA"/>
</dbReference>
<keyword evidence="1" id="KW-0812">Transmembrane</keyword>
<comment type="caution">
    <text evidence="2">The sequence shown here is derived from an EMBL/GenBank/DDBJ whole genome shotgun (WGS) entry which is preliminary data.</text>
</comment>
<keyword evidence="1" id="KW-1133">Transmembrane helix</keyword>
<dbReference type="Proteomes" id="UP000004933">
    <property type="component" value="Unassembled WGS sequence"/>
</dbReference>
<reference evidence="2 3" key="1">
    <citation type="submission" date="2010-09" db="EMBL/GenBank/DDBJ databases">
        <authorList>
            <person name="Weinstock G."/>
            <person name="Sodergren E."/>
            <person name="Clifton S."/>
            <person name="Fulton L."/>
            <person name="Fulton B."/>
            <person name="Courtney L."/>
            <person name="Fronick C."/>
            <person name="Harrison M."/>
            <person name="Strong C."/>
            <person name="Farmer C."/>
            <person name="Delahaunty K."/>
            <person name="Markovic C."/>
            <person name="Hall O."/>
            <person name="Minx P."/>
            <person name="Tomlinson C."/>
            <person name="Mitreva M."/>
            <person name="Hou S."/>
            <person name="Chen J."/>
            <person name="Wollam A."/>
            <person name="Pepin K.H."/>
            <person name="Johnson M."/>
            <person name="Bhonagiri V."/>
            <person name="Zhang X."/>
            <person name="Suruliraj S."/>
            <person name="Warren W."/>
            <person name="Chinwalla A."/>
            <person name="Mardis E.R."/>
            <person name="Wilson R.K."/>
        </authorList>
    </citation>
    <scope>NUCLEOTIDE SEQUENCE [LARGE SCALE GENOMIC DNA]</scope>
    <source>
        <strain evidence="2 3">TX0630</strain>
    </source>
</reference>
<protein>
    <submittedName>
        <fullName evidence="2">Uncharacterized protein</fullName>
    </submittedName>
</protein>
<evidence type="ECO:0000313" key="3">
    <source>
        <dbReference type="Proteomes" id="UP000004933"/>
    </source>
</evidence>
<organism evidence="2 3">
    <name type="scientific">Enterococcus faecalis TX0630</name>
    <dbReference type="NCBI Taxonomy" id="749508"/>
    <lineage>
        <taxon>Bacteria</taxon>
        <taxon>Bacillati</taxon>
        <taxon>Bacillota</taxon>
        <taxon>Bacilli</taxon>
        <taxon>Lactobacillales</taxon>
        <taxon>Enterococcaceae</taxon>
        <taxon>Enterococcus</taxon>
    </lineage>
</organism>
<gene>
    <name evidence="2" type="ORF">HMPREF9511_01373</name>
</gene>
<evidence type="ECO:0000256" key="1">
    <source>
        <dbReference type="SAM" id="Phobius"/>
    </source>
</evidence>